<feature type="compositionally biased region" description="Basic and acidic residues" evidence="1">
    <location>
        <begin position="20"/>
        <end position="38"/>
    </location>
</feature>
<protein>
    <submittedName>
        <fullName evidence="2">Uncharacterized protein</fullName>
    </submittedName>
</protein>
<proteinExistence type="predicted"/>
<sequence length="55" mass="6154">MSTLVELLKERNSLLLAEREVAEASKTPEEKAAEEEAHAAAMTEAMALREQRLQE</sequence>
<dbReference type="EMBL" id="LAZR01054088">
    <property type="protein sequence ID" value="KKK79307.1"/>
    <property type="molecule type" value="Genomic_DNA"/>
</dbReference>
<evidence type="ECO:0000313" key="2">
    <source>
        <dbReference type="EMBL" id="KKK79307.1"/>
    </source>
</evidence>
<accession>A0A0F8YCW6</accession>
<name>A0A0F8YCW6_9ZZZZ</name>
<dbReference type="AlphaFoldDB" id="A0A0F8YCW6"/>
<feature type="non-terminal residue" evidence="2">
    <location>
        <position position="55"/>
    </location>
</feature>
<gene>
    <name evidence="2" type="ORF">LCGC14_2834800</name>
</gene>
<organism evidence="2">
    <name type="scientific">marine sediment metagenome</name>
    <dbReference type="NCBI Taxonomy" id="412755"/>
    <lineage>
        <taxon>unclassified sequences</taxon>
        <taxon>metagenomes</taxon>
        <taxon>ecological metagenomes</taxon>
    </lineage>
</organism>
<reference evidence="2" key="1">
    <citation type="journal article" date="2015" name="Nature">
        <title>Complex archaea that bridge the gap between prokaryotes and eukaryotes.</title>
        <authorList>
            <person name="Spang A."/>
            <person name="Saw J.H."/>
            <person name="Jorgensen S.L."/>
            <person name="Zaremba-Niedzwiedzka K."/>
            <person name="Martijn J."/>
            <person name="Lind A.E."/>
            <person name="van Eijk R."/>
            <person name="Schleper C."/>
            <person name="Guy L."/>
            <person name="Ettema T.J."/>
        </authorList>
    </citation>
    <scope>NUCLEOTIDE SEQUENCE</scope>
</reference>
<comment type="caution">
    <text evidence="2">The sequence shown here is derived from an EMBL/GenBank/DDBJ whole genome shotgun (WGS) entry which is preliminary data.</text>
</comment>
<evidence type="ECO:0000256" key="1">
    <source>
        <dbReference type="SAM" id="MobiDB-lite"/>
    </source>
</evidence>
<feature type="region of interest" description="Disordered" evidence="1">
    <location>
        <begin position="20"/>
        <end position="39"/>
    </location>
</feature>